<reference evidence="2" key="1">
    <citation type="journal article" date="2023" name="GigaByte">
        <title>Genome assembly of the bearded iris, Iris pallida Lam.</title>
        <authorList>
            <person name="Bruccoleri R.E."/>
            <person name="Oakeley E.J."/>
            <person name="Faust A.M.E."/>
            <person name="Altorfer M."/>
            <person name="Dessus-Babus S."/>
            <person name="Burckhardt D."/>
            <person name="Oertli M."/>
            <person name="Naumann U."/>
            <person name="Petersen F."/>
            <person name="Wong J."/>
        </authorList>
    </citation>
    <scope>NUCLEOTIDE SEQUENCE</scope>
    <source>
        <strain evidence="2">GSM-AAB239-AS_SAM_17_03QT</strain>
    </source>
</reference>
<comment type="caution">
    <text evidence="2">The sequence shown here is derived from an EMBL/GenBank/DDBJ whole genome shotgun (WGS) entry which is preliminary data.</text>
</comment>
<gene>
    <name evidence="2" type="ORF">M6B38_362545</name>
</gene>
<dbReference type="Proteomes" id="UP001140949">
    <property type="component" value="Unassembled WGS sequence"/>
</dbReference>
<proteinExistence type="predicted"/>
<dbReference type="EMBL" id="JANAVB010019194">
    <property type="protein sequence ID" value="KAJ6828634.1"/>
    <property type="molecule type" value="Genomic_DNA"/>
</dbReference>
<dbReference type="AlphaFoldDB" id="A0AAX6GIW5"/>
<reference evidence="2" key="2">
    <citation type="submission" date="2023-04" db="EMBL/GenBank/DDBJ databases">
        <authorList>
            <person name="Bruccoleri R.E."/>
            <person name="Oakeley E.J."/>
            <person name="Faust A.-M."/>
            <person name="Dessus-Babus S."/>
            <person name="Altorfer M."/>
            <person name="Burckhardt D."/>
            <person name="Oertli M."/>
            <person name="Naumann U."/>
            <person name="Petersen F."/>
            <person name="Wong J."/>
        </authorList>
    </citation>
    <scope>NUCLEOTIDE SEQUENCE</scope>
    <source>
        <strain evidence="2">GSM-AAB239-AS_SAM_17_03QT</strain>
        <tissue evidence="2">Leaf</tissue>
    </source>
</reference>
<feature type="compositionally biased region" description="Basic and acidic residues" evidence="1">
    <location>
        <begin position="15"/>
        <end position="25"/>
    </location>
</feature>
<sequence>MSGDHGVADYSSGERPWRGGDLLPDRRPTQHLLRRFFFFDEFVADPWGGVAFQIYFSLRRRAPPSRRRRRDRFSPLTTTAKRWLRHCSHRSPIRSPTS</sequence>
<accession>A0AAX6GIW5</accession>
<protein>
    <submittedName>
        <fullName evidence="2">Uncharacterized protein</fullName>
    </submittedName>
</protein>
<organism evidence="2 3">
    <name type="scientific">Iris pallida</name>
    <name type="common">Sweet iris</name>
    <dbReference type="NCBI Taxonomy" id="29817"/>
    <lineage>
        <taxon>Eukaryota</taxon>
        <taxon>Viridiplantae</taxon>
        <taxon>Streptophyta</taxon>
        <taxon>Embryophyta</taxon>
        <taxon>Tracheophyta</taxon>
        <taxon>Spermatophyta</taxon>
        <taxon>Magnoliopsida</taxon>
        <taxon>Liliopsida</taxon>
        <taxon>Asparagales</taxon>
        <taxon>Iridaceae</taxon>
        <taxon>Iridoideae</taxon>
        <taxon>Irideae</taxon>
        <taxon>Iris</taxon>
    </lineage>
</organism>
<feature type="region of interest" description="Disordered" evidence="1">
    <location>
        <begin position="1"/>
        <end position="25"/>
    </location>
</feature>
<evidence type="ECO:0000313" key="2">
    <source>
        <dbReference type="EMBL" id="KAJ6828634.1"/>
    </source>
</evidence>
<keyword evidence="3" id="KW-1185">Reference proteome</keyword>
<evidence type="ECO:0000256" key="1">
    <source>
        <dbReference type="SAM" id="MobiDB-lite"/>
    </source>
</evidence>
<name>A0AAX6GIW5_IRIPA</name>
<evidence type="ECO:0000313" key="3">
    <source>
        <dbReference type="Proteomes" id="UP001140949"/>
    </source>
</evidence>